<dbReference type="Proteomes" id="UP001163046">
    <property type="component" value="Unassembled WGS sequence"/>
</dbReference>
<dbReference type="AlphaFoldDB" id="A0A9X0A4I7"/>
<dbReference type="InterPro" id="IPR000718">
    <property type="entry name" value="Peptidase_M13"/>
</dbReference>
<dbReference type="CDD" id="cd08662">
    <property type="entry name" value="M13"/>
    <property type="match status" value="1"/>
</dbReference>
<keyword evidence="2" id="KW-0812">Transmembrane</keyword>
<protein>
    <submittedName>
        <fullName evidence="4">Metalloendopeptidase</fullName>
        <ecNumber evidence="4">3.4.24.71</ecNumber>
    </submittedName>
</protein>
<dbReference type="PROSITE" id="PS51885">
    <property type="entry name" value="NEPRILYSIN"/>
    <property type="match status" value="1"/>
</dbReference>
<evidence type="ECO:0000256" key="1">
    <source>
        <dbReference type="SAM" id="MobiDB-lite"/>
    </source>
</evidence>
<evidence type="ECO:0000256" key="2">
    <source>
        <dbReference type="SAM" id="Phobius"/>
    </source>
</evidence>
<keyword evidence="2" id="KW-0472">Membrane</keyword>
<keyword evidence="4" id="KW-0378">Hydrolase</keyword>
<accession>A0A9X0A4I7</accession>
<evidence type="ECO:0000313" key="4">
    <source>
        <dbReference type="EMBL" id="KAJ7393277.1"/>
    </source>
</evidence>
<sequence length="500" mass="55928">MSSTRDYTRAETSESTTNVPLLSEDSWDDGGHSDPVLMITDTVENDHEVRFSVNTADSGTRPGFPRIKLTKTTVLVAIIAVLIIICIVLSALHLLTRSGKTVSEPKRKTGCIPTTQKNVTEPTPGPTHKPVTEPSQKTTVCVTEGCINAAYHIFHSMNRSVDPCDNFYEFACGGWAQIHPIPESKSFWGVYSVLEEENERLVRQLLTGPTNSDTTKKAKTFYDACMNKTAINNIGSKPLLDIIDDLGGWNITQGWDENKFDFNKNTPDVDADDKNSSKNIIKVDQAGLTLSRTYYINKTMSDPKLVAYLKYMTTVGVLLGGKENTTRNQMREVLALEMKLAKIFVPHENRSQIDEIYNKTNIMKLQKLCTEINWLKFFKNQFKGMKIEIDDKEEVVVYATRYLAVLSPVIANAPKTLLNNYMMWRVVSSLAPLLSDEFRDAHEDLVKVLTGSKRSEDLWKRCMGETDGSIGMALGPLFIEQAFDGSSKQQVRNKIGGAVT</sequence>
<reference evidence="4" key="1">
    <citation type="submission" date="2023-01" db="EMBL/GenBank/DDBJ databases">
        <title>Genome assembly of the deep-sea coral Lophelia pertusa.</title>
        <authorList>
            <person name="Herrera S."/>
            <person name="Cordes E."/>
        </authorList>
    </citation>
    <scope>NUCLEOTIDE SEQUENCE</scope>
    <source>
        <strain evidence="4">USNM1676648</strain>
        <tissue evidence="4">Polyp</tissue>
    </source>
</reference>
<evidence type="ECO:0000259" key="3">
    <source>
        <dbReference type="Pfam" id="PF05649"/>
    </source>
</evidence>
<evidence type="ECO:0000313" key="5">
    <source>
        <dbReference type="Proteomes" id="UP001163046"/>
    </source>
</evidence>
<dbReference type="GO" id="GO:0004222">
    <property type="term" value="F:metalloendopeptidase activity"/>
    <property type="evidence" value="ECO:0007669"/>
    <property type="project" value="UniProtKB-EC"/>
</dbReference>
<feature type="region of interest" description="Disordered" evidence="1">
    <location>
        <begin position="1"/>
        <end position="34"/>
    </location>
</feature>
<proteinExistence type="predicted"/>
<dbReference type="EMBL" id="MU825398">
    <property type="protein sequence ID" value="KAJ7393277.1"/>
    <property type="molecule type" value="Genomic_DNA"/>
</dbReference>
<comment type="caution">
    <text evidence="4">The sequence shown here is derived from an EMBL/GenBank/DDBJ whole genome shotgun (WGS) entry which is preliminary data.</text>
</comment>
<name>A0A9X0A4I7_9CNID</name>
<dbReference type="OrthoDB" id="6475849at2759"/>
<keyword evidence="5" id="KW-1185">Reference proteome</keyword>
<feature type="domain" description="Peptidase M13 N-terminal" evidence="3">
    <location>
        <begin position="163"/>
        <end position="493"/>
    </location>
</feature>
<dbReference type="Pfam" id="PF05649">
    <property type="entry name" value="Peptidase_M13_N"/>
    <property type="match status" value="1"/>
</dbReference>
<dbReference type="InterPro" id="IPR008753">
    <property type="entry name" value="Peptidase_M13_N"/>
</dbReference>
<gene>
    <name evidence="4" type="primary">Nep3</name>
    <name evidence="4" type="ORF">OS493_006246</name>
</gene>
<keyword evidence="2" id="KW-1133">Transmembrane helix</keyword>
<dbReference type="Gene3D" id="1.10.1380.10">
    <property type="entry name" value="Neutral endopeptidase , domain2"/>
    <property type="match status" value="1"/>
</dbReference>
<feature type="region of interest" description="Disordered" evidence="1">
    <location>
        <begin position="103"/>
        <end position="135"/>
    </location>
</feature>
<dbReference type="EC" id="3.4.24.71" evidence="4"/>
<feature type="compositionally biased region" description="Polar residues" evidence="1">
    <location>
        <begin position="112"/>
        <end position="121"/>
    </location>
</feature>
<dbReference type="PANTHER" id="PTHR11733:SF240">
    <property type="entry name" value="GH14155P-RELATED"/>
    <property type="match status" value="1"/>
</dbReference>
<dbReference type="InterPro" id="IPR042089">
    <property type="entry name" value="Peptidase_M13_dom_2"/>
</dbReference>
<dbReference type="GO" id="GO:0005886">
    <property type="term" value="C:plasma membrane"/>
    <property type="evidence" value="ECO:0007669"/>
    <property type="project" value="TreeGrafter"/>
</dbReference>
<feature type="transmembrane region" description="Helical" evidence="2">
    <location>
        <begin position="74"/>
        <end position="95"/>
    </location>
</feature>
<organism evidence="4 5">
    <name type="scientific">Desmophyllum pertusum</name>
    <dbReference type="NCBI Taxonomy" id="174260"/>
    <lineage>
        <taxon>Eukaryota</taxon>
        <taxon>Metazoa</taxon>
        <taxon>Cnidaria</taxon>
        <taxon>Anthozoa</taxon>
        <taxon>Hexacorallia</taxon>
        <taxon>Scleractinia</taxon>
        <taxon>Caryophylliina</taxon>
        <taxon>Caryophylliidae</taxon>
        <taxon>Desmophyllum</taxon>
    </lineage>
</organism>
<dbReference type="SUPFAM" id="SSF55486">
    <property type="entry name" value="Metalloproteases ('zincins'), catalytic domain"/>
    <property type="match status" value="1"/>
</dbReference>
<dbReference type="GO" id="GO:0016485">
    <property type="term" value="P:protein processing"/>
    <property type="evidence" value="ECO:0007669"/>
    <property type="project" value="TreeGrafter"/>
</dbReference>
<feature type="compositionally biased region" description="Basic and acidic residues" evidence="1">
    <location>
        <begin position="1"/>
        <end position="12"/>
    </location>
</feature>
<dbReference type="PANTHER" id="PTHR11733">
    <property type="entry name" value="ZINC METALLOPROTEASE FAMILY M13 NEPRILYSIN-RELATED"/>
    <property type="match status" value="1"/>
</dbReference>